<dbReference type="AlphaFoldDB" id="A0A6I1I614"/>
<gene>
    <name evidence="4" type="ORF">GCN75_20830</name>
</gene>
<reference evidence="4 5" key="1">
    <citation type="submission" date="2019-10" db="EMBL/GenBank/DDBJ databases">
        <title>Three novel species isolated from a subtropical stream in China.</title>
        <authorList>
            <person name="Lu H."/>
        </authorList>
    </citation>
    <scope>NUCLEOTIDE SEQUENCE [LARGE SCALE GENOMIC DNA]</scope>
    <source>
        <strain evidence="4 5">FT13W</strain>
    </source>
</reference>
<protein>
    <submittedName>
        <fullName evidence="4">Phosphate-binding protein</fullName>
    </submittedName>
</protein>
<evidence type="ECO:0000313" key="5">
    <source>
        <dbReference type="Proteomes" id="UP000468717"/>
    </source>
</evidence>
<dbReference type="Proteomes" id="UP000468717">
    <property type="component" value="Unassembled WGS sequence"/>
</dbReference>
<keyword evidence="1 2" id="KW-0732">Signal</keyword>
<dbReference type="SUPFAM" id="SSF53850">
    <property type="entry name" value="Periplasmic binding protein-like II"/>
    <property type="match status" value="1"/>
</dbReference>
<sequence length="344" mass="36028">MASSPFLPSLAALMLAMSASATAAAAATLDPALPAYVPQAVKVPAAAGYLDRKTGAAMIGGAEHVATVVGQWNALFAASHPGIVLGFEGKGTSSAVPLLMHDKVLFGAMGRAINAIELVPYRKIVGRDALEIRIAHTASTPDGSLATSLAVYVNRANPLTQLTAGQVSQILSVGNPGGDVSRWGQLGLSGEWRERAIHPYGTAAWTGFGDYLQREHFQGRALTPNHEELGNTAAITGRIAQDPAGIGVAALGVRHPQLRQLAIVGADGQPATGTDEEVVSGRYPYGRYVYLYVRRLPGQAVDPLAKEYLRLVLSREGQAIIAAQPGGYLPLTAAQARAELEKLE</sequence>
<keyword evidence="5" id="KW-1185">Reference proteome</keyword>
<dbReference type="Gene3D" id="3.40.190.10">
    <property type="entry name" value="Periplasmic binding protein-like II"/>
    <property type="match status" value="2"/>
</dbReference>
<name>A0A6I1I614_9BURK</name>
<feature type="domain" description="PBP" evidence="3">
    <location>
        <begin position="57"/>
        <end position="316"/>
    </location>
</feature>
<proteinExistence type="predicted"/>
<evidence type="ECO:0000259" key="3">
    <source>
        <dbReference type="Pfam" id="PF12849"/>
    </source>
</evidence>
<dbReference type="InterPro" id="IPR024370">
    <property type="entry name" value="PBP_domain"/>
</dbReference>
<dbReference type="EMBL" id="WFLI01000028">
    <property type="protein sequence ID" value="KAB8062957.1"/>
    <property type="molecule type" value="Genomic_DNA"/>
</dbReference>
<dbReference type="PANTHER" id="PTHR30570">
    <property type="entry name" value="PERIPLASMIC PHOSPHATE BINDING COMPONENT OF PHOSPHATE ABC TRANSPORTER"/>
    <property type="match status" value="1"/>
</dbReference>
<evidence type="ECO:0000256" key="2">
    <source>
        <dbReference type="SAM" id="SignalP"/>
    </source>
</evidence>
<dbReference type="Pfam" id="PF12849">
    <property type="entry name" value="PBP_like_2"/>
    <property type="match status" value="1"/>
</dbReference>
<dbReference type="RefSeq" id="WP_152284106.1">
    <property type="nucleotide sequence ID" value="NZ_WFLI01000028.1"/>
</dbReference>
<comment type="caution">
    <text evidence="4">The sequence shown here is derived from an EMBL/GenBank/DDBJ whole genome shotgun (WGS) entry which is preliminary data.</text>
</comment>
<feature type="chain" id="PRO_5026244443" evidence="2">
    <location>
        <begin position="24"/>
        <end position="344"/>
    </location>
</feature>
<evidence type="ECO:0000313" key="4">
    <source>
        <dbReference type="EMBL" id="KAB8062957.1"/>
    </source>
</evidence>
<accession>A0A6I1I614</accession>
<evidence type="ECO:0000256" key="1">
    <source>
        <dbReference type="ARBA" id="ARBA00022729"/>
    </source>
</evidence>
<feature type="signal peptide" evidence="2">
    <location>
        <begin position="1"/>
        <end position="23"/>
    </location>
</feature>
<organism evidence="4 5">
    <name type="scientific">Janthinobacterium violaceinigrum</name>
    <dbReference type="NCBI Taxonomy" id="2654252"/>
    <lineage>
        <taxon>Bacteria</taxon>
        <taxon>Pseudomonadati</taxon>
        <taxon>Pseudomonadota</taxon>
        <taxon>Betaproteobacteria</taxon>
        <taxon>Burkholderiales</taxon>
        <taxon>Oxalobacteraceae</taxon>
        <taxon>Janthinobacterium</taxon>
    </lineage>
</organism>
<dbReference type="PANTHER" id="PTHR30570:SF6">
    <property type="entry name" value="PHOSPHATE-BINDING PROTEIN PSTS"/>
    <property type="match status" value="1"/>
</dbReference>
<dbReference type="InterPro" id="IPR050811">
    <property type="entry name" value="Phosphate_ABC_transporter"/>
</dbReference>